<dbReference type="Gene3D" id="1.10.10.10">
    <property type="entry name" value="Winged helix-like DNA-binding domain superfamily/Winged helix DNA-binding domain"/>
    <property type="match status" value="1"/>
</dbReference>
<dbReference type="EMBL" id="CP048409">
    <property type="protein sequence ID" value="QIA06226.1"/>
    <property type="molecule type" value="Genomic_DNA"/>
</dbReference>
<proteinExistence type="predicted"/>
<keyword evidence="1" id="KW-0597">Phosphoprotein</keyword>
<dbReference type="InterPro" id="IPR013783">
    <property type="entry name" value="Ig-like_fold"/>
</dbReference>
<evidence type="ECO:0000256" key="1">
    <source>
        <dbReference type="ARBA" id="ARBA00022553"/>
    </source>
</evidence>
<dbReference type="GO" id="GO:0000155">
    <property type="term" value="F:phosphorelay sensor kinase activity"/>
    <property type="evidence" value="ECO:0007669"/>
    <property type="project" value="TreeGrafter"/>
</dbReference>
<keyword evidence="3" id="KW-0812">Transmembrane</keyword>
<dbReference type="RefSeq" id="WP_163344054.1">
    <property type="nucleotide sequence ID" value="NZ_CP048409.1"/>
</dbReference>
<protein>
    <recommendedName>
        <fullName evidence="4">HTH luxR-type domain-containing protein</fullName>
    </recommendedName>
</protein>
<keyword evidence="3" id="KW-0472">Membrane</keyword>
<keyword evidence="6" id="KW-1185">Reference proteome</keyword>
<evidence type="ECO:0000259" key="4">
    <source>
        <dbReference type="SMART" id="SM00421"/>
    </source>
</evidence>
<evidence type="ECO:0000313" key="6">
    <source>
        <dbReference type="Proteomes" id="UP000474630"/>
    </source>
</evidence>
<accession>A0A6C0R8P5</accession>
<feature type="coiled-coil region" evidence="2">
    <location>
        <begin position="787"/>
        <end position="826"/>
    </location>
</feature>
<reference evidence="5 6" key="1">
    <citation type="submission" date="2020-02" db="EMBL/GenBank/DDBJ databases">
        <title>Genome sequencing for Draconibacterium sp. strain M1.</title>
        <authorList>
            <person name="Park S.-J."/>
        </authorList>
    </citation>
    <scope>NUCLEOTIDE SEQUENCE [LARGE SCALE GENOMIC DNA]</scope>
    <source>
        <strain evidence="5 6">M1</strain>
    </source>
</reference>
<name>A0A6C0R8P5_9BACT</name>
<dbReference type="Gene3D" id="2.130.10.10">
    <property type="entry name" value="YVTN repeat-like/Quinoprotein amine dehydrogenase"/>
    <property type="match status" value="3"/>
</dbReference>
<dbReference type="InterPro" id="IPR015943">
    <property type="entry name" value="WD40/YVTN_repeat-like_dom_sf"/>
</dbReference>
<keyword evidence="3" id="KW-1133">Transmembrane helix</keyword>
<evidence type="ECO:0000313" key="5">
    <source>
        <dbReference type="EMBL" id="QIA06226.1"/>
    </source>
</evidence>
<gene>
    <name evidence="5" type="ORF">G0Q07_00055</name>
</gene>
<dbReference type="SUPFAM" id="SSF46894">
    <property type="entry name" value="C-terminal effector domain of the bipartite response regulators"/>
    <property type="match status" value="1"/>
</dbReference>
<organism evidence="5 6">
    <name type="scientific">Draconibacterium halophilum</name>
    <dbReference type="NCBI Taxonomy" id="2706887"/>
    <lineage>
        <taxon>Bacteria</taxon>
        <taxon>Pseudomonadati</taxon>
        <taxon>Bacteroidota</taxon>
        <taxon>Bacteroidia</taxon>
        <taxon>Marinilabiliales</taxon>
        <taxon>Prolixibacteraceae</taxon>
        <taxon>Draconibacterium</taxon>
    </lineage>
</organism>
<dbReference type="PANTHER" id="PTHR43547">
    <property type="entry name" value="TWO-COMPONENT HISTIDINE KINASE"/>
    <property type="match status" value="1"/>
</dbReference>
<dbReference type="Proteomes" id="UP000474630">
    <property type="component" value="Chromosome"/>
</dbReference>
<dbReference type="GO" id="GO:0003677">
    <property type="term" value="F:DNA binding"/>
    <property type="evidence" value="ECO:0007669"/>
    <property type="project" value="InterPro"/>
</dbReference>
<dbReference type="Pfam" id="PF00196">
    <property type="entry name" value="GerE"/>
    <property type="match status" value="1"/>
</dbReference>
<dbReference type="InterPro" id="IPR000792">
    <property type="entry name" value="Tscrpt_reg_LuxR_C"/>
</dbReference>
<dbReference type="PANTHER" id="PTHR43547:SF2">
    <property type="entry name" value="HYBRID SIGNAL TRANSDUCTION HISTIDINE KINASE C"/>
    <property type="match status" value="1"/>
</dbReference>
<keyword evidence="2" id="KW-0175">Coiled coil</keyword>
<feature type="domain" description="HTH luxR-type" evidence="4">
    <location>
        <begin position="896"/>
        <end position="953"/>
    </location>
</feature>
<evidence type="ECO:0000256" key="3">
    <source>
        <dbReference type="SAM" id="Phobius"/>
    </source>
</evidence>
<dbReference type="Gene3D" id="2.60.40.10">
    <property type="entry name" value="Immunoglobulins"/>
    <property type="match status" value="1"/>
</dbReference>
<dbReference type="KEGG" id="drc:G0Q07_00055"/>
<dbReference type="InterPro" id="IPR016032">
    <property type="entry name" value="Sig_transdc_resp-reg_C-effctor"/>
</dbReference>
<dbReference type="SUPFAM" id="SSF63829">
    <property type="entry name" value="Calcium-dependent phosphotriesterase"/>
    <property type="match status" value="2"/>
</dbReference>
<dbReference type="SMART" id="SM00421">
    <property type="entry name" value="HTH_LUXR"/>
    <property type="match status" value="1"/>
</dbReference>
<feature type="transmembrane region" description="Helical" evidence="3">
    <location>
        <begin position="744"/>
        <end position="764"/>
    </location>
</feature>
<sequence>MKKTLLILILIFPLLGIGQVKRIGVPNILNYTKAAYNAGTQNWGVAQDPNGFMYFANNDGLLRFDGLNWDLFQVSTTSAVRSVCIDDEGVIYIGLDDDFGIFETYSESGPVFHSLLDKLPDSTIETDIIWKIYNTQYGIVFQSYQNIFIYNNGAIQTIKPEEAFSYSFYVNKRLFFHEPGVGLFEYINGFVNKVPWAEELQNNEILSMVSFFENHLLIGTAQEGWFEYKSGKLEKWDVPANEQVKKDILFCAIKLSGNNLAIGTILNGLIIADSDGNIIQQLNRDNGLQNNTVLSLNTDHSGNLWLGLDNGIDYIELNSPLSYISSEEGISTGYCSIVHNNILYLGTNQGLFAKPFSPTVQNTTESFELISGTEGQVWSLKVIDKQLFCGHHLGTFIINGKKATQISSEPGGWTFIQLTKSPELAIGGNYSGISLYHFEENQWKFKQKIKGFSESSRFLTEDNNGNIWVSHGTRGVFRVRLNTRRDSAINVKKYSTNDGLPQDHLNILLNIGDPWIISTVDGIYIYNGATDRFEKDQSRNEMFDLDDRLKYVEEDIQGNYWYITESGVGVLLKNDDGSYTKLTTPFKQLNNKLVQEWEFLYVHGTDNVFIATEDGFAHYSSRIVASYNQPFPSFITSVDIPNSDTVIFPNELQTQFEFPFQKNAFRFHFSAPFYPNPEQLEFSYFIDNYSEAWSPWSSDNYRDINNLPENDYKFRVKARNSFGIESEEASFSFVITPPWHRSKMAIYVYIFILFILVLIVAWIINRRFEKSRKEERKKHEKTLRKREKEFKEQSLVAEKEIIRLKNEKLEAEKLALDKELANQTLSIVNKNKFLMKINQELKQVANETSDGALKTKMAILKKRIEKEIDNQHQKKIFESYFEEVHADLFNRLKDKFPQLSPKDLRLCAYIRMNMSTKEIATLLNISDRGVEISRYRLRKKLNISRDVNLSTFLLNF</sequence>
<evidence type="ECO:0000256" key="2">
    <source>
        <dbReference type="SAM" id="Coils"/>
    </source>
</evidence>
<dbReference type="AlphaFoldDB" id="A0A6C0R8P5"/>
<dbReference type="CDD" id="cd22249">
    <property type="entry name" value="UDM1_RNF168_RNF169-like"/>
    <property type="match status" value="1"/>
</dbReference>
<dbReference type="InterPro" id="IPR036388">
    <property type="entry name" value="WH-like_DNA-bd_sf"/>
</dbReference>
<dbReference type="GO" id="GO:0006355">
    <property type="term" value="P:regulation of DNA-templated transcription"/>
    <property type="evidence" value="ECO:0007669"/>
    <property type="project" value="InterPro"/>
</dbReference>